<organism evidence="1 2">
    <name type="scientific">Streptomyces solincola</name>
    <dbReference type="NCBI Taxonomy" id="2100817"/>
    <lineage>
        <taxon>Bacteria</taxon>
        <taxon>Bacillati</taxon>
        <taxon>Actinomycetota</taxon>
        <taxon>Actinomycetes</taxon>
        <taxon>Kitasatosporales</taxon>
        <taxon>Streptomycetaceae</taxon>
        <taxon>Streptomyces</taxon>
    </lineage>
</organism>
<evidence type="ECO:0000313" key="1">
    <source>
        <dbReference type="EMBL" id="PRH80190.1"/>
    </source>
</evidence>
<protein>
    <recommendedName>
        <fullName evidence="3">T6SS immunity protein Tdi1 C-terminal domain-containing protein</fullName>
    </recommendedName>
</protein>
<dbReference type="OrthoDB" id="2988179at2"/>
<reference evidence="1 2" key="1">
    <citation type="submission" date="2018-03" db="EMBL/GenBank/DDBJ databases">
        <title>Novel Streptomyces sp. from soil.</title>
        <authorList>
            <person name="Tan G.Y.A."/>
            <person name="Lee Z.Y."/>
        </authorList>
    </citation>
    <scope>NUCLEOTIDE SEQUENCE [LARGE SCALE GENOMIC DNA]</scope>
    <source>
        <strain evidence="1 2">ST5x</strain>
    </source>
</reference>
<dbReference type="EMBL" id="PVLV01000074">
    <property type="protein sequence ID" value="PRH80190.1"/>
    <property type="molecule type" value="Genomic_DNA"/>
</dbReference>
<accession>A0A2S9Q0I1</accession>
<dbReference type="RefSeq" id="WP_105867727.1">
    <property type="nucleotide sequence ID" value="NZ_PVLV01000074.1"/>
</dbReference>
<keyword evidence="2" id="KW-1185">Reference proteome</keyword>
<comment type="caution">
    <text evidence="1">The sequence shown here is derived from an EMBL/GenBank/DDBJ whole genome shotgun (WGS) entry which is preliminary data.</text>
</comment>
<proteinExistence type="predicted"/>
<dbReference type="AlphaFoldDB" id="A0A2S9Q0I1"/>
<gene>
    <name evidence="1" type="ORF">C6N75_05630</name>
</gene>
<evidence type="ECO:0008006" key="3">
    <source>
        <dbReference type="Google" id="ProtNLM"/>
    </source>
</evidence>
<name>A0A2S9Q0I1_9ACTN</name>
<dbReference type="Proteomes" id="UP000239322">
    <property type="component" value="Unassembled WGS sequence"/>
</dbReference>
<sequence>MSVDALLRRYSVTGTVEEPKASPSGRTLAHGLLRFHTPASAQESYAACVRLAKGIDGRYFPFAFDWAGRELLAGADGVVVVDPARGLATATGLDLDAWCAAAAEEDGDPFGAADFRAWRETYPGDPDPLGFDEAVGYRTPLLLGGEDDLANRERTDRRAYFDDCVAIARQVRKLPEGTVISGPA</sequence>
<evidence type="ECO:0000313" key="2">
    <source>
        <dbReference type="Proteomes" id="UP000239322"/>
    </source>
</evidence>